<keyword evidence="2" id="KW-1185">Reference proteome</keyword>
<dbReference type="AlphaFoldDB" id="A0A843XHT0"/>
<organism evidence="1 2">
    <name type="scientific">Colocasia esculenta</name>
    <name type="common">Wild taro</name>
    <name type="synonym">Arum esculentum</name>
    <dbReference type="NCBI Taxonomy" id="4460"/>
    <lineage>
        <taxon>Eukaryota</taxon>
        <taxon>Viridiplantae</taxon>
        <taxon>Streptophyta</taxon>
        <taxon>Embryophyta</taxon>
        <taxon>Tracheophyta</taxon>
        <taxon>Spermatophyta</taxon>
        <taxon>Magnoliopsida</taxon>
        <taxon>Liliopsida</taxon>
        <taxon>Araceae</taxon>
        <taxon>Aroideae</taxon>
        <taxon>Colocasieae</taxon>
        <taxon>Colocasia</taxon>
    </lineage>
</organism>
<dbReference type="Proteomes" id="UP000652761">
    <property type="component" value="Unassembled WGS sequence"/>
</dbReference>
<name>A0A843XHT0_COLES</name>
<dbReference type="EMBL" id="NMUH01008444">
    <property type="protein sequence ID" value="MQM18793.1"/>
    <property type="molecule type" value="Genomic_DNA"/>
</dbReference>
<proteinExistence type="predicted"/>
<dbReference type="OrthoDB" id="2006922at2759"/>
<comment type="caution">
    <text evidence="1">The sequence shown here is derived from an EMBL/GenBank/DDBJ whole genome shotgun (WGS) entry which is preliminary data.</text>
</comment>
<evidence type="ECO:0000313" key="2">
    <source>
        <dbReference type="Proteomes" id="UP000652761"/>
    </source>
</evidence>
<sequence>MEIGGIHKVNHRQVWGDIDQEPTIDCEAWIAAAGPPKKGRVYGFGESLDSSRVLLSSQGSCSASSSTFVGTTTAAKF</sequence>
<accession>A0A843XHT0</accession>
<evidence type="ECO:0000313" key="1">
    <source>
        <dbReference type="EMBL" id="MQM18793.1"/>
    </source>
</evidence>
<reference evidence="1" key="1">
    <citation type="submission" date="2017-07" db="EMBL/GenBank/DDBJ databases">
        <title>Taro Niue Genome Assembly and Annotation.</title>
        <authorList>
            <person name="Atibalentja N."/>
            <person name="Keating K."/>
            <person name="Fields C.J."/>
        </authorList>
    </citation>
    <scope>NUCLEOTIDE SEQUENCE</scope>
    <source>
        <strain evidence="1">Niue_2</strain>
        <tissue evidence="1">Leaf</tissue>
    </source>
</reference>
<gene>
    <name evidence="1" type="ORF">Taro_051788</name>
</gene>
<protein>
    <submittedName>
        <fullName evidence="1">Uncharacterized protein</fullName>
    </submittedName>
</protein>